<dbReference type="EMBL" id="MU150273">
    <property type="protein sequence ID" value="KAF9462303.1"/>
    <property type="molecule type" value="Genomic_DNA"/>
</dbReference>
<dbReference type="Proteomes" id="UP000807353">
    <property type="component" value="Unassembled WGS sequence"/>
</dbReference>
<dbReference type="AlphaFoldDB" id="A0A9P5Y2W8"/>
<accession>A0A9P5Y2W8</accession>
<protein>
    <submittedName>
        <fullName evidence="2">Uncharacterized protein</fullName>
    </submittedName>
</protein>
<dbReference type="OrthoDB" id="3365698at2759"/>
<evidence type="ECO:0000256" key="1">
    <source>
        <dbReference type="SAM" id="Phobius"/>
    </source>
</evidence>
<sequence length="56" mass="6081">MRKSTVSLGTFPLNPKSRDTSMGSAQMLCLYLLIIYGPAAARLSKGKYADVPFTGR</sequence>
<keyword evidence="3" id="KW-1185">Reference proteome</keyword>
<proteinExistence type="predicted"/>
<keyword evidence="1" id="KW-0812">Transmembrane</keyword>
<keyword evidence="1" id="KW-0472">Membrane</keyword>
<feature type="transmembrane region" description="Helical" evidence="1">
    <location>
        <begin position="20"/>
        <end position="39"/>
    </location>
</feature>
<organism evidence="2 3">
    <name type="scientific">Collybia nuda</name>
    <dbReference type="NCBI Taxonomy" id="64659"/>
    <lineage>
        <taxon>Eukaryota</taxon>
        <taxon>Fungi</taxon>
        <taxon>Dikarya</taxon>
        <taxon>Basidiomycota</taxon>
        <taxon>Agaricomycotina</taxon>
        <taxon>Agaricomycetes</taxon>
        <taxon>Agaricomycetidae</taxon>
        <taxon>Agaricales</taxon>
        <taxon>Tricholomatineae</taxon>
        <taxon>Clitocybaceae</taxon>
        <taxon>Collybia</taxon>
    </lineage>
</organism>
<evidence type="ECO:0000313" key="2">
    <source>
        <dbReference type="EMBL" id="KAF9462303.1"/>
    </source>
</evidence>
<gene>
    <name evidence="2" type="ORF">BDZ94DRAFT_1261565</name>
</gene>
<reference evidence="2" key="1">
    <citation type="submission" date="2020-11" db="EMBL/GenBank/DDBJ databases">
        <authorList>
            <consortium name="DOE Joint Genome Institute"/>
            <person name="Ahrendt S."/>
            <person name="Riley R."/>
            <person name="Andreopoulos W."/>
            <person name="Labutti K."/>
            <person name="Pangilinan J."/>
            <person name="Ruiz-Duenas F.J."/>
            <person name="Barrasa J.M."/>
            <person name="Sanchez-Garcia M."/>
            <person name="Camarero S."/>
            <person name="Miyauchi S."/>
            <person name="Serrano A."/>
            <person name="Linde D."/>
            <person name="Babiker R."/>
            <person name="Drula E."/>
            <person name="Ayuso-Fernandez I."/>
            <person name="Pacheco R."/>
            <person name="Padilla G."/>
            <person name="Ferreira P."/>
            <person name="Barriuso J."/>
            <person name="Kellner H."/>
            <person name="Castanera R."/>
            <person name="Alfaro M."/>
            <person name="Ramirez L."/>
            <person name="Pisabarro A.G."/>
            <person name="Kuo A."/>
            <person name="Tritt A."/>
            <person name="Lipzen A."/>
            <person name="He G."/>
            <person name="Yan M."/>
            <person name="Ng V."/>
            <person name="Cullen D."/>
            <person name="Martin F."/>
            <person name="Rosso M.-N."/>
            <person name="Henrissat B."/>
            <person name="Hibbett D."/>
            <person name="Martinez A.T."/>
            <person name="Grigoriev I.V."/>
        </authorList>
    </citation>
    <scope>NUCLEOTIDE SEQUENCE</scope>
    <source>
        <strain evidence="2">CBS 247.69</strain>
    </source>
</reference>
<evidence type="ECO:0000313" key="3">
    <source>
        <dbReference type="Proteomes" id="UP000807353"/>
    </source>
</evidence>
<keyword evidence="1" id="KW-1133">Transmembrane helix</keyword>
<comment type="caution">
    <text evidence="2">The sequence shown here is derived from an EMBL/GenBank/DDBJ whole genome shotgun (WGS) entry which is preliminary data.</text>
</comment>
<name>A0A9P5Y2W8_9AGAR</name>